<dbReference type="EMBL" id="VKHS01000858">
    <property type="protein sequence ID" value="MBB0232302.1"/>
    <property type="molecule type" value="Genomic_DNA"/>
</dbReference>
<keyword evidence="2" id="KW-1185">Reference proteome</keyword>
<dbReference type="Proteomes" id="UP000530234">
    <property type="component" value="Unassembled WGS sequence"/>
</dbReference>
<comment type="caution">
    <text evidence="1">The sequence shown here is derived from an EMBL/GenBank/DDBJ whole genome shotgun (WGS) entry which is preliminary data.</text>
</comment>
<accession>A0A7W3T7E6</accession>
<sequence>MEELTEESLNILRSAHPEIEADRPADWLSELGGVIASIPYRWLFWPDVHEVFGAAVVDLHGYGRKEIERRLISARSSGGEWIDVVDSFNYFEVSQIFRMWEGSLVNEERTEILFARLLVEPWTARLSQVFPGRTFRVSPKAPEFEIGVCLEVRQANPVLRPPDWWSQGE</sequence>
<gene>
    <name evidence="1" type="ORF">FOE67_23090</name>
</gene>
<reference evidence="2" key="1">
    <citation type="submission" date="2019-10" db="EMBL/GenBank/DDBJ databases">
        <title>Streptomyces sp. nov., a novel actinobacterium isolated from alkaline environment.</title>
        <authorList>
            <person name="Golinska P."/>
        </authorList>
    </citation>
    <scope>NUCLEOTIDE SEQUENCE [LARGE SCALE GENOMIC DNA]</scope>
    <source>
        <strain evidence="2">DSM 42108</strain>
    </source>
</reference>
<name>A0A7W3T7E6_9ACTN</name>
<evidence type="ECO:0000313" key="2">
    <source>
        <dbReference type="Proteomes" id="UP000530234"/>
    </source>
</evidence>
<dbReference type="RefSeq" id="WP_182666844.1">
    <property type="nucleotide sequence ID" value="NZ_VKHS01000858.1"/>
</dbReference>
<evidence type="ECO:0000313" key="1">
    <source>
        <dbReference type="EMBL" id="MBB0232302.1"/>
    </source>
</evidence>
<dbReference type="AlphaFoldDB" id="A0A7W3T7E6"/>
<organism evidence="1 2">
    <name type="scientific">Streptomyces calidiresistens</name>
    <dbReference type="NCBI Taxonomy" id="1485586"/>
    <lineage>
        <taxon>Bacteria</taxon>
        <taxon>Bacillati</taxon>
        <taxon>Actinomycetota</taxon>
        <taxon>Actinomycetes</taxon>
        <taxon>Kitasatosporales</taxon>
        <taxon>Streptomycetaceae</taxon>
        <taxon>Streptomyces</taxon>
    </lineage>
</organism>
<proteinExistence type="predicted"/>
<protein>
    <submittedName>
        <fullName evidence="1">Uncharacterized protein</fullName>
    </submittedName>
</protein>